<dbReference type="Proteomes" id="UP000813463">
    <property type="component" value="Chromosome 5"/>
</dbReference>
<dbReference type="RefSeq" id="XP_021857958.1">
    <property type="nucleotide sequence ID" value="XM_022002266.2"/>
</dbReference>
<dbReference type="PANTHER" id="PTHR11206">
    <property type="entry name" value="MULTIDRUG RESISTANCE PROTEIN"/>
    <property type="match status" value="1"/>
</dbReference>
<feature type="transmembrane region" description="Helical" evidence="6">
    <location>
        <begin position="248"/>
        <end position="268"/>
    </location>
</feature>
<feature type="transmembrane region" description="Helical" evidence="6">
    <location>
        <begin position="410"/>
        <end position="430"/>
    </location>
</feature>
<keyword evidence="5 6" id="KW-0472">Membrane</keyword>
<feature type="transmembrane region" description="Helical" evidence="6">
    <location>
        <begin position="470"/>
        <end position="491"/>
    </location>
</feature>
<dbReference type="Pfam" id="PF01554">
    <property type="entry name" value="MatE"/>
    <property type="match status" value="2"/>
</dbReference>
<evidence type="ECO:0000256" key="4">
    <source>
        <dbReference type="ARBA" id="ARBA00022989"/>
    </source>
</evidence>
<dbReference type="GO" id="GO:1990961">
    <property type="term" value="P:xenobiotic detoxification by transmembrane export across the plasma membrane"/>
    <property type="evidence" value="ECO:0007669"/>
    <property type="project" value="InterPro"/>
</dbReference>
<dbReference type="AlphaFoldDB" id="A0A9R0IZV4"/>
<feature type="transmembrane region" description="Helical" evidence="6">
    <location>
        <begin position="69"/>
        <end position="89"/>
    </location>
</feature>
<evidence type="ECO:0000256" key="3">
    <source>
        <dbReference type="ARBA" id="ARBA00022692"/>
    </source>
</evidence>
<accession>A0A9R0IZV4</accession>
<feature type="transmembrane region" description="Helical" evidence="6">
    <location>
        <begin position="442"/>
        <end position="464"/>
    </location>
</feature>
<feature type="transmembrane region" description="Helical" evidence="6">
    <location>
        <begin position="369"/>
        <end position="390"/>
    </location>
</feature>
<comment type="similarity">
    <text evidence="2 6">Belongs to the multi antimicrobial extrusion (MATE) (TC 2.A.66.1) family.</text>
</comment>
<feature type="transmembrane region" description="Helical" evidence="6">
    <location>
        <begin position="109"/>
        <end position="129"/>
    </location>
</feature>
<evidence type="ECO:0000256" key="2">
    <source>
        <dbReference type="ARBA" id="ARBA00010199"/>
    </source>
</evidence>
<proteinExistence type="inferred from homology"/>
<dbReference type="InterPro" id="IPR045069">
    <property type="entry name" value="MATE_euk"/>
</dbReference>
<reference evidence="8" key="2">
    <citation type="submission" date="2025-08" db="UniProtKB">
        <authorList>
            <consortium name="RefSeq"/>
        </authorList>
    </citation>
    <scope>IDENTIFICATION</scope>
    <source>
        <tissue evidence="8">Leaf</tissue>
    </source>
</reference>
<dbReference type="GeneID" id="110797170"/>
<comment type="subcellular location">
    <subcellularLocation>
        <location evidence="1">Membrane</location>
        <topology evidence="1">Multi-pass membrane protein</topology>
    </subcellularLocation>
</comment>
<keyword evidence="3 6" id="KW-0812">Transmembrane</keyword>
<dbReference type="CDD" id="cd13132">
    <property type="entry name" value="MATE_eukaryotic"/>
    <property type="match status" value="1"/>
</dbReference>
<name>A0A9R0IZV4_SPIOL</name>
<dbReference type="GO" id="GO:0022857">
    <property type="term" value="F:transmembrane transporter activity"/>
    <property type="evidence" value="ECO:0000318"/>
    <property type="project" value="GO_Central"/>
</dbReference>
<keyword evidence="7" id="KW-1185">Reference proteome</keyword>
<organism evidence="7 8">
    <name type="scientific">Spinacia oleracea</name>
    <name type="common">Spinach</name>
    <dbReference type="NCBI Taxonomy" id="3562"/>
    <lineage>
        <taxon>Eukaryota</taxon>
        <taxon>Viridiplantae</taxon>
        <taxon>Streptophyta</taxon>
        <taxon>Embryophyta</taxon>
        <taxon>Tracheophyta</taxon>
        <taxon>Spermatophyta</taxon>
        <taxon>Magnoliopsida</taxon>
        <taxon>eudicotyledons</taxon>
        <taxon>Gunneridae</taxon>
        <taxon>Pentapetalae</taxon>
        <taxon>Caryophyllales</taxon>
        <taxon>Chenopodiaceae</taxon>
        <taxon>Chenopodioideae</taxon>
        <taxon>Anserineae</taxon>
        <taxon>Spinacia</taxon>
    </lineage>
</organism>
<dbReference type="KEGG" id="soe:110797170"/>
<sequence>MDKQENPSTTLPLLSTSRSLTGEAIEEGIQIERNINEFKHDQLRACLVQQGKYNNWGKRVFVEEAKKQVWLAGPLILVGLLTFSLHIISLMMVGHLGELALSAASMATSFAYVTGFSFLLGMASALETICGQSYGAEQYEMVGIHTQRAMVLLLLISIPISVIWSFTEPILVALGQNHDIAAEAAPYAQFMIPSLFAYSILQCLIRFFQTQNIVFPMLLTSGITTLLHILVCWLLVFKSGLGSKGAALANTISYCINCMLLAAYVKFSSSCSRTWTSSFSKASFQGIPALLRLAIPSAVMVCLEMWSFEMIVLLSGLLPNPALETSVLSISLNTTSLVWVIPEGFSGAVSTRVSNELGAGKPEAARTAVYVVLCMTVSESIVMGLILILIRNAWGYAYSSEMEVVTYLASMMPLLALTNFVDGLTCVLSGTARGCGWQKIGAYINLGSFYIVGLPVAILLAFYLHIGGKGLWLGILCAITLQVIAFLVITLKTDWEQQAKKATERVYESKVVKEMVF</sequence>
<evidence type="ECO:0000256" key="6">
    <source>
        <dbReference type="RuleBase" id="RU004914"/>
    </source>
</evidence>
<feature type="transmembrane region" description="Helical" evidence="6">
    <location>
        <begin position="149"/>
        <end position="167"/>
    </location>
</feature>
<keyword evidence="4 6" id="KW-1133">Transmembrane helix</keyword>
<gene>
    <name evidence="8" type="primary">LOC110797170</name>
</gene>
<evidence type="ECO:0000256" key="1">
    <source>
        <dbReference type="ARBA" id="ARBA00004141"/>
    </source>
</evidence>
<dbReference type="NCBIfam" id="TIGR00797">
    <property type="entry name" value="matE"/>
    <property type="match status" value="1"/>
</dbReference>
<protein>
    <recommendedName>
        <fullName evidence="6">Protein DETOXIFICATION</fullName>
    </recommendedName>
    <alternativeName>
        <fullName evidence="6">Multidrug and toxic compound extrusion protein</fullName>
    </alternativeName>
</protein>
<feature type="transmembrane region" description="Helical" evidence="6">
    <location>
        <begin position="187"/>
        <end position="208"/>
    </location>
</feature>
<evidence type="ECO:0000313" key="7">
    <source>
        <dbReference type="Proteomes" id="UP000813463"/>
    </source>
</evidence>
<evidence type="ECO:0000256" key="5">
    <source>
        <dbReference type="ARBA" id="ARBA00023136"/>
    </source>
</evidence>
<reference evidence="7" key="1">
    <citation type="journal article" date="2021" name="Nat. Commun.">
        <title>Genomic analyses provide insights into spinach domestication and the genetic basis of agronomic traits.</title>
        <authorList>
            <person name="Cai X."/>
            <person name="Sun X."/>
            <person name="Xu C."/>
            <person name="Sun H."/>
            <person name="Wang X."/>
            <person name="Ge C."/>
            <person name="Zhang Z."/>
            <person name="Wang Q."/>
            <person name="Fei Z."/>
            <person name="Jiao C."/>
            <person name="Wang Q."/>
        </authorList>
    </citation>
    <scope>NUCLEOTIDE SEQUENCE [LARGE SCALE GENOMIC DNA]</scope>
    <source>
        <strain evidence="7">cv. Varoflay</strain>
    </source>
</reference>
<dbReference type="GO" id="GO:0015297">
    <property type="term" value="F:antiporter activity"/>
    <property type="evidence" value="ECO:0007669"/>
    <property type="project" value="InterPro"/>
</dbReference>
<dbReference type="GO" id="GO:0042910">
    <property type="term" value="F:xenobiotic transmembrane transporter activity"/>
    <property type="evidence" value="ECO:0007669"/>
    <property type="project" value="InterPro"/>
</dbReference>
<dbReference type="GO" id="GO:0016020">
    <property type="term" value="C:membrane"/>
    <property type="evidence" value="ECO:0000318"/>
    <property type="project" value="GO_Central"/>
</dbReference>
<evidence type="ECO:0000313" key="8">
    <source>
        <dbReference type="RefSeq" id="XP_021857958.1"/>
    </source>
</evidence>
<feature type="transmembrane region" description="Helical" evidence="6">
    <location>
        <begin position="289"/>
        <end position="308"/>
    </location>
</feature>
<dbReference type="OrthoDB" id="2126698at2759"/>
<dbReference type="InterPro" id="IPR002528">
    <property type="entry name" value="MATE_fam"/>
</dbReference>
<feature type="transmembrane region" description="Helical" evidence="6">
    <location>
        <begin position="328"/>
        <end position="349"/>
    </location>
</feature>
<feature type="transmembrane region" description="Helical" evidence="6">
    <location>
        <begin position="215"/>
        <end position="236"/>
    </location>
</feature>